<dbReference type="InterPro" id="IPR001128">
    <property type="entry name" value="Cyt_P450"/>
</dbReference>
<dbReference type="PROSITE" id="PS00086">
    <property type="entry name" value="CYTOCHROME_P450"/>
    <property type="match status" value="1"/>
</dbReference>
<dbReference type="GO" id="GO:0005506">
    <property type="term" value="F:iron ion binding"/>
    <property type="evidence" value="ECO:0007669"/>
    <property type="project" value="InterPro"/>
</dbReference>
<dbReference type="InterPro" id="IPR050651">
    <property type="entry name" value="Plant_Cytochrome_P450_Monoox"/>
</dbReference>
<keyword evidence="6 9" id="KW-0408">Iron</keyword>
<comment type="cofactor">
    <cofactor evidence="9">
        <name>heme</name>
        <dbReference type="ChEBI" id="CHEBI:30413"/>
    </cofactor>
</comment>
<dbReference type="Pfam" id="PF00067">
    <property type="entry name" value="p450"/>
    <property type="match status" value="1"/>
</dbReference>
<dbReference type="Gramene" id="Vigun04g107500.1.v1.2">
    <property type="protein sequence ID" value="Vigun04g107500.1.v1.2"/>
    <property type="gene ID" value="Vigun04g107500.v1.2"/>
</dbReference>
<evidence type="ECO:0000256" key="7">
    <source>
        <dbReference type="ARBA" id="ARBA00023033"/>
    </source>
</evidence>
<organism evidence="11 12">
    <name type="scientific">Vigna unguiculata</name>
    <name type="common">Cowpea</name>
    <dbReference type="NCBI Taxonomy" id="3917"/>
    <lineage>
        <taxon>Eukaryota</taxon>
        <taxon>Viridiplantae</taxon>
        <taxon>Streptophyta</taxon>
        <taxon>Embryophyta</taxon>
        <taxon>Tracheophyta</taxon>
        <taxon>Spermatophyta</taxon>
        <taxon>Magnoliopsida</taxon>
        <taxon>eudicotyledons</taxon>
        <taxon>Gunneridae</taxon>
        <taxon>Pentapetalae</taxon>
        <taxon>rosids</taxon>
        <taxon>fabids</taxon>
        <taxon>Fabales</taxon>
        <taxon>Fabaceae</taxon>
        <taxon>Papilionoideae</taxon>
        <taxon>50 kb inversion clade</taxon>
        <taxon>NPAAA clade</taxon>
        <taxon>indigoferoid/millettioid clade</taxon>
        <taxon>Phaseoleae</taxon>
        <taxon>Vigna</taxon>
    </lineage>
</organism>
<keyword evidence="5 10" id="KW-0560">Oxidoreductase</keyword>
<dbReference type="GO" id="GO:0016705">
    <property type="term" value="F:oxidoreductase activity, acting on paired donors, with incorporation or reduction of molecular oxygen"/>
    <property type="evidence" value="ECO:0007669"/>
    <property type="project" value="InterPro"/>
</dbReference>
<feature type="binding site" description="axial binding residue" evidence="9">
    <location>
        <position position="434"/>
    </location>
    <ligand>
        <name>heme</name>
        <dbReference type="ChEBI" id="CHEBI:30413"/>
    </ligand>
    <ligandPart>
        <name>Fe</name>
        <dbReference type="ChEBI" id="CHEBI:18248"/>
    </ligandPart>
</feature>
<sequence>MVPFFYFFLTCIVLLFSWSFFFKTRSFWNLPPGPFSFPIIGNLHQMRQPLHRTFHALSQKHGKVFSLWFGSRFVVVVSSPEAVQECFTKNDIVLANRPRLLTGKYIGYNYTTVAVSPYGDHWRNLSRIVSLEVHSTHRLNCFSEIRRDEVTRLVRKLAHDSRSGFAKVELKSSFSEMTVNIIMRMVSGKRYYGEDCDVCDVEEARQFRGIIKELVAVGGANNPGDFLPLLRWFNFDDLEKNLNRTSKITDAFLQGFTDEHRNRKQSVNTMIDHLLTQQQSQPEYYTDEIIKGLVLVILLAGTDTSAVTLEWAMSNLLNHPEILKKAKREIDTHIGQNRLVDEVDIPKLPYIQNIVYETLHLHPAAPMLAPHFSSKDCPIGEYNLPQNTILLVNAWAIHRDSNLWSDPTHFKPERFENKNEVNKLLPFGLGRRACPGSNLAQRTLSLTLALLIQCFEWKRSTDEEIDLIEGKGVTVGKKFPLEAMCQVWQPSPISDIF</sequence>
<protein>
    <submittedName>
        <fullName evidence="11">Cytochrome P450</fullName>
    </submittedName>
</protein>
<comment type="subcellular location">
    <subcellularLocation>
        <location evidence="1">Membrane</location>
    </subcellularLocation>
</comment>
<keyword evidence="3 9" id="KW-0349">Heme</keyword>
<dbReference type="GO" id="GO:0004497">
    <property type="term" value="F:monooxygenase activity"/>
    <property type="evidence" value="ECO:0007669"/>
    <property type="project" value="UniProtKB-KW"/>
</dbReference>
<evidence type="ECO:0000256" key="9">
    <source>
        <dbReference type="PIRSR" id="PIRSR602401-1"/>
    </source>
</evidence>
<dbReference type="EMBL" id="CP039349">
    <property type="protein sequence ID" value="QCD94107.1"/>
    <property type="molecule type" value="Genomic_DNA"/>
</dbReference>
<dbReference type="SUPFAM" id="SSF48264">
    <property type="entry name" value="Cytochrome P450"/>
    <property type="match status" value="1"/>
</dbReference>
<name>A0A4D6LZM1_VIGUN</name>
<reference evidence="11 12" key="1">
    <citation type="submission" date="2019-04" db="EMBL/GenBank/DDBJ databases">
        <title>An improved genome assembly and genetic linkage map for asparagus bean, Vigna unguiculata ssp. sesquipedialis.</title>
        <authorList>
            <person name="Xia Q."/>
            <person name="Zhang R."/>
            <person name="Dong Y."/>
        </authorList>
    </citation>
    <scope>NUCLEOTIDE SEQUENCE [LARGE SCALE GENOMIC DNA]</scope>
    <source>
        <tissue evidence="11">Leaf</tissue>
    </source>
</reference>
<dbReference type="PANTHER" id="PTHR47947:SF24">
    <property type="entry name" value="ISOFLAVONE 2'-HYDROXYLASE-LIKE"/>
    <property type="match status" value="1"/>
</dbReference>
<evidence type="ECO:0000256" key="2">
    <source>
        <dbReference type="ARBA" id="ARBA00010617"/>
    </source>
</evidence>
<keyword evidence="7 10" id="KW-0503">Monooxygenase</keyword>
<dbReference type="InterPro" id="IPR017972">
    <property type="entry name" value="Cyt_P450_CS"/>
</dbReference>
<dbReference type="GO" id="GO:0016020">
    <property type="term" value="C:membrane"/>
    <property type="evidence" value="ECO:0007669"/>
    <property type="project" value="UniProtKB-SubCell"/>
</dbReference>
<dbReference type="InterPro" id="IPR002401">
    <property type="entry name" value="Cyt_P450_E_grp-I"/>
</dbReference>
<keyword evidence="8" id="KW-0472">Membrane</keyword>
<dbReference type="GO" id="GO:0020037">
    <property type="term" value="F:heme binding"/>
    <property type="evidence" value="ECO:0007669"/>
    <property type="project" value="InterPro"/>
</dbReference>
<gene>
    <name evidence="11" type="ORF">DEO72_LG5g2186</name>
</gene>
<dbReference type="FunFam" id="1.10.630.10:FF:000023">
    <property type="entry name" value="Cytochrome P450 family protein"/>
    <property type="match status" value="1"/>
</dbReference>
<dbReference type="Gene3D" id="1.10.630.10">
    <property type="entry name" value="Cytochrome P450"/>
    <property type="match status" value="1"/>
</dbReference>
<proteinExistence type="inferred from homology"/>
<dbReference type="InterPro" id="IPR036396">
    <property type="entry name" value="Cyt_P450_sf"/>
</dbReference>
<accession>A0A4D6LZM1</accession>
<dbReference type="AlphaFoldDB" id="A0A4D6LZM1"/>
<dbReference type="CDD" id="cd20653">
    <property type="entry name" value="CYP81"/>
    <property type="match status" value="1"/>
</dbReference>
<evidence type="ECO:0000313" key="11">
    <source>
        <dbReference type="EMBL" id="QCD94107.1"/>
    </source>
</evidence>
<dbReference type="OrthoDB" id="1055148at2759"/>
<evidence type="ECO:0000256" key="3">
    <source>
        <dbReference type="ARBA" id="ARBA00022617"/>
    </source>
</evidence>
<keyword evidence="12" id="KW-1185">Reference proteome</keyword>
<evidence type="ECO:0000256" key="10">
    <source>
        <dbReference type="RuleBase" id="RU000461"/>
    </source>
</evidence>
<comment type="similarity">
    <text evidence="2 10">Belongs to the cytochrome P450 family.</text>
</comment>
<evidence type="ECO:0000256" key="4">
    <source>
        <dbReference type="ARBA" id="ARBA00022723"/>
    </source>
</evidence>
<dbReference type="PRINTS" id="PR00385">
    <property type="entry name" value="P450"/>
</dbReference>
<evidence type="ECO:0000313" key="12">
    <source>
        <dbReference type="Proteomes" id="UP000501690"/>
    </source>
</evidence>
<evidence type="ECO:0000256" key="8">
    <source>
        <dbReference type="ARBA" id="ARBA00023136"/>
    </source>
</evidence>
<keyword evidence="4 9" id="KW-0479">Metal-binding</keyword>
<dbReference type="PANTHER" id="PTHR47947">
    <property type="entry name" value="CYTOCHROME P450 82C3-RELATED"/>
    <property type="match status" value="1"/>
</dbReference>
<evidence type="ECO:0000256" key="5">
    <source>
        <dbReference type="ARBA" id="ARBA00023002"/>
    </source>
</evidence>
<evidence type="ECO:0000256" key="1">
    <source>
        <dbReference type="ARBA" id="ARBA00004370"/>
    </source>
</evidence>
<evidence type="ECO:0000256" key="6">
    <source>
        <dbReference type="ARBA" id="ARBA00023004"/>
    </source>
</evidence>
<dbReference type="Proteomes" id="UP000501690">
    <property type="component" value="Linkage Group LG5"/>
</dbReference>
<dbReference type="PRINTS" id="PR00463">
    <property type="entry name" value="EP450I"/>
</dbReference>